<name>A0ABS8V005_DATST</name>
<dbReference type="EMBL" id="JACEIK010002975">
    <property type="protein sequence ID" value="MCD9639697.1"/>
    <property type="molecule type" value="Genomic_DNA"/>
</dbReference>
<evidence type="ECO:0000256" key="1">
    <source>
        <dbReference type="SAM" id="MobiDB-lite"/>
    </source>
</evidence>
<feature type="region of interest" description="Disordered" evidence="1">
    <location>
        <begin position="68"/>
        <end position="131"/>
    </location>
</feature>
<keyword evidence="3" id="KW-1185">Reference proteome</keyword>
<dbReference type="Proteomes" id="UP000823775">
    <property type="component" value="Unassembled WGS sequence"/>
</dbReference>
<evidence type="ECO:0000313" key="3">
    <source>
        <dbReference type="Proteomes" id="UP000823775"/>
    </source>
</evidence>
<gene>
    <name evidence="2" type="ORF">HAX54_024403</name>
</gene>
<reference evidence="2 3" key="1">
    <citation type="journal article" date="2021" name="BMC Genomics">
        <title>Datura genome reveals duplications of psychoactive alkaloid biosynthetic genes and high mutation rate following tissue culture.</title>
        <authorList>
            <person name="Rajewski A."/>
            <person name="Carter-House D."/>
            <person name="Stajich J."/>
            <person name="Litt A."/>
        </authorList>
    </citation>
    <scope>NUCLEOTIDE SEQUENCE [LARGE SCALE GENOMIC DNA]</scope>
    <source>
        <strain evidence="2">AR-01</strain>
    </source>
</reference>
<evidence type="ECO:0000313" key="2">
    <source>
        <dbReference type="EMBL" id="MCD9639697.1"/>
    </source>
</evidence>
<accession>A0ABS8V005</accession>
<organism evidence="2 3">
    <name type="scientific">Datura stramonium</name>
    <name type="common">Jimsonweed</name>
    <name type="synonym">Common thornapple</name>
    <dbReference type="NCBI Taxonomy" id="4076"/>
    <lineage>
        <taxon>Eukaryota</taxon>
        <taxon>Viridiplantae</taxon>
        <taxon>Streptophyta</taxon>
        <taxon>Embryophyta</taxon>
        <taxon>Tracheophyta</taxon>
        <taxon>Spermatophyta</taxon>
        <taxon>Magnoliopsida</taxon>
        <taxon>eudicotyledons</taxon>
        <taxon>Gunneridae</taxon>
        <taxon>Pentapetalae</taxon>
        <taxon>asterids</taxon>
        <taxon>lamiids</taxon>
        <taxon>Solanales</taxon>
        <taxon>Solanaceae</taxon>
        <taxon>Solanoideae</taxon>
        <taxon>Datureae</taxon>
        <taxon>Datura</taxon>
    </lineage>
</organism>
<comment type="caution">
    <text evidence="2">The sequence shown here is derived from an EMBL/GenBank/DDBJ whole genome shotgun (WGS) entry which is preliminary data.</text>
</comment>
<proteinExistence type="predicted"/>
<protein>
    <submittedName>
        <fullName evidence="2">Uncharacterized protein</fullName>
    </submittedName>
</protein>
<sequence>MRANKLDNQRSGFSNNESSTDVLPDILSQIIFQLHPDVRLWRKLRLALWTLMIILQSPVERIGKGVPELTPEELASPPIEDFPNSNVERDEDEDNNDVDISSVLSHKDQANASVSAPPSVEGSIAPVSGTS</sequence>